<dbReference type="PANTHER" id="PTHR43401:SF2">
    <property type="entry name" value="L-THREONINE 3-DEHYDROGENASE"/>
    <property type="match status" value="1"/>
</dbReference>
<dbReference type="PROSITE" id="PS00059">
    <property type="entry name" value="ADH_ZINC"/>
    <property type="match status" value="1"/>
</dbReference>
<comment type="caution">
    <text evidence="6">The sequence shown here is derived from an EMBL/GenBank/DDBJ whole genome shotgun (WGS) entry which is preliminary data.</text>
</comment>
<dbReference type="GO" id="GO:0008270">
    <property type="term" value="F:zinc ion binding"/>
    <property type="evidence" value="ECO:0007669"/>
    <property type="project" value="InterPro"/>
</dbReference>
<keyword evidence="4" id="KW-0560">Oxidoreductase</keyword>
<gene>
    <name evidence="6" type="ORF">EAH80_09470</name>
</gene>
<dbReference type="PANTHER" id="PTHR43401">
    <property type="entry name" value="L-THREONINE 3-DEHYDROGENASE"/>
    <property type="match status" value="1"/>
</dbReference>
<comment type="cofactor">
    <cofactor evidence="1">
        <name>Zn(2+)</name>
        <dbReference type="ChEBI" id="CHEBI:29105"/>
    </cofactor>
</comment>
<dbReference type="Gene3D" id="3.40.50.720">
    <property type="entry name" value="NAD(P)-binding Rossmann-like Domain"/>
    <property type="match status" value="1"/>
</dbReference>
<dbReference type="Pfam" id="PF08240">
    <property type="entry name" value="ADH_N"/>
    <property type="match status" value="1"/>
</dbReference>
<sequence length="201" mass="21360">MRAARYHGRGDVRVEKIPEPHAGPAQGTVAVAHNGLCGTDLHEYLHGPHHIPVTPHPLTGTQLPIILGHEFSGTIREVGSDVTDLMPGDRVRVEPIYSCRRCAPCLGRCVAAGGAVVSVALHAQPVPVDQGTLVRAEAAWTGSLGHTATDFEEVIALMAVDHYRTDGWVEHVDLDDVVTAGLEPMATGRSKKILVDIGEAA</sequence>
<keyword evidence="2" id="KW-0479">Metal-binding</keyword>
<dbReference type="Proteomes" id="UP000320095">
    <property type="component" value="Unassembled WGS sequence"/>
</dbReference>
<evidence type="ECO:0000259" key="5">
    <source>
        <dbReference type="Pfam" id="PF08240"/>
    </source>
</evidence>
<evidence type="ECO:0000313" key="7">
    <source>
        <dbReference type="Proteomes" id="UP000320095"/>
    </source>
</evidence>
<keyword evidence="7" id="KW-1185">Reference proteome</keyword>
<dbReference type="InterPro" id="IPR002328">
    <property type="entry name" value="ADH_Zn_CS"/>
</dbReference>
<protein>
    <recommendedName>
        <fullName evidence="5">Alcohol dehydrogenase-like N-terminal domain-containing protein</fullName>
    </recommendedName>
</protein>
<feature type="domain" description="Alcohol dehydrogenase-like N-terminal" evidence="5">
    <location>
        <begin position="24"/>
        <end position="109"/>
    </location>
</feature>
<evidence type="ECO:0000256" key="2">
    <source>
        <dbReference type="ARBA" id="ARBA00022723"/>
    </source>
</evidence>
<dbReference type="InterPro" id="IPR011032">
    <property type="entry name" value="GroES-like_sf"/>
</dbReference>
<dbReference type="Gene3D" id="3.90.180.10">
    <property type="entry name" value="Medium-chain alcohol dehydrogenases, catalytic domain"/>
    <property type="match status" value="2"/>
</dbReference>
<reference evidence="6 7" key="1">
    <citation type="journal article" date="2019" name="Environ. Microbiol.">
        <title>Species interactions and distinct microbial communities in high Arctic permafrost affected cryosols are associated with the CH4 and CO2 gas fluxes.</title>
        <authorList>
            <person name="Altshuler I."/>
            <person name="Hamel J."/>
            <person name="Turney S."/>
            <person name="Magnuson E."/>
            <person name="Levesque R."/>
            <person name="Greer C."/>
            <person name="Whyte L.G."/>
        </authorList>
    </citation>
    <scope>NUCLEOTIDE SEQUENCE [LARGE SCALE GENOMIC DNA]</scope>
    <source>
        <strain evidence="6 7">S5.20</strain>
    </source>
</reference>
<organism evidence="6 7">
    <name type="scientific">Mycolicibacterium hodleri</name>
    <dbReference type="NCBI Taxonomy" id="49897"/>
    <lineage>
        <taxon>Bacteria</taxon>
        <taxon>Bacillati</taxon>
        <taxon>Actinomycetota</taxon>
        <taxon>Actinomycetes</taxon>
        <taxon>Mycobacteriales</taxon>
        <taxon>Mycobacteriaceae</taxon>
        <taxon>Mycolicibacterium</taxon>
    </lineage>
</organism>
<dbReference type="OrthoDB" id="9797931at2"/>
<dbReference type="EMBL" id="RCZG01000003">
    <property type="protein sequence ID" value="TPG35267.1"/>
    <property type="molecule type" value="Genomic_DNA"/>
</dbReference>
<evidence type="ECO:0000256" key="4">
    <source>
        <dbReference type="ARBA" id="ARBA00023002"/>
    </source>
</evidence>
<proteinExistence type="predicted"/>
<dbReference type="AlphaFoldDB" id="A0A502ECW5"/>
<dbReference type="GO" id="GO:0016491">
    <property type="term" value="F:oxidoreductase activity"/>
    <property type="evidence" value="ECO:0007669"/>
    <property type="project" value="UniProtKB-KW"/>
</dbReference>
<keyword evidence="3" id="KW-0862">Zinc</keyword>
<evidence type="ECO:0000313" key="6">
    <source>
        <dbReference type="EMBL" id="TPG35267.1"/>
    </source>
</evidence>
<dbReference type="InterPro" id="IPR050129">
    <property type="entry name" value="Zn_alcohol_dh"/>
</dbReference>
<dbReference type="SUPFAM" id="SSF50129">
    <property type="entry name" value="GroES-like"/>
    <property type="match status" value="1"/>
</dbReference>
<accession>A0A502ECW5</accession>
<evidence type="ECO:0000256" key="3">
    <source>
        <dbReference type="ARBA" id="ARBA00022833"/>
    </source>
</evidence>
<evidence type="ECO:0000256" key="1">
    <source>
        <dbReference type="ARBA" id="ARBA00001947"/>
    </source>
</evidence>
<name>A0A502ECW5_9MYCO</name>
<dbReference type="InterPro" id="IPR013154">
    <property type="entry name" value="ADH-like_N"/>
</dbReference>